<protein>
    <submittedName>
        <fullName evidence="2">Uncharacterized protein</fullName>
    </submittedName>
</protein>
<feature type="transmembrane region" description="Helical" evidence="1">
    <location>
        <begin position="41"/>
        <end position="61"/>
    </location>
</feature>
<dbReference type="EMBL" id="FOHU01000003">
    <property type="protein sequence ID" value="SES94106.1"/>
    <property type="molecule type" value="Genomic_DNA"/>
</dbReference>
<dbReference type="RefSeq" id="WP_090440078.1">
    <property type="nucleotide sequence ID" value="NZ_FOHU01000003.1"/>
</dbReference>
<gene>
    <name evidence="2" type="ORF">SAMN05660297_00940</name>
</gene>
<dbReference type="OrthoDB" id="2692108at2"/>
<dbReference type="Proteomes" id="UP000199568">
    <property type="component" value="Unassembled WGS sequence"/>
</dbReference>
<reference evidence="2 3" key="1">
    <citation type="submission" date="2016-10" db="EMBL/GenBank/DDBJ databases">
        <authorList>
            <person name="de Groot N.N."/>
        </authorList>
    </citation>
    <scope>NUCLEOTIDE SEQUENCE [LARGE SCALE GENOMIC DNA]</scope>
    <source>
        <strain evidence="2 3">DSM 18979</strain>
    </source>
</reference>
<dbReference type="STRING" id="426128.SAMN05660297_00940"/>
<keyword evidence="1" id="KW-0812">Transmembrane</keyword>
<evidence type="ECO:0000256" key="1">
    <source>
        <dbReference type="SAM" id="Phobius"/>
    </source>
</evidence>
<keyword evidence="1" id="KW-0472">Membrane</keyword>
<feature type="transmembrane region" description="Helical" evidence="1">
    <location>
        <begin position="73"/>
        <end position="92"/>
    </location>
</feature>
<name>A0A1I0AIT4_9FIRM</name>
<organism evidence="2 3">
    <name type="scientific">Natronincola peptidivorans</name>
    <dbReference type="NCBI Taxonomy" id="426128"/>
    <lineage>
        <taxon>Bacteria</taxon>
        <taxon>Bacillati</taxon>
        <taxon>Bacillota</taxon>
        <taxon>Clostridia</taxon>
        <taxon>Peptostreptococcales</taxon>
        <taxon>Natronincolaceae</taxon>
        <taxon>Natronincola</taxon>
    </lineage>
</organism>
<evidence type="ECO:0000313" key="2">
    <source>
        <dbReference type="EMBL" id="SES94106.1"/>
    </source>
</evidence>
<accession>A0A1I0AIT4</accession>
<evidence type="ECO:0000313" key="3">
    <source>
        <dbReference type="Proteomes" id="UP000199568"/>
    </source>
</evidence>
<dbReference type="AlphaFoldDB" id="A0A1I0AIT4"/>
<sequence>MKQEKKQKSNKTEKRVMKDKNRNLVELYNKGKVHYVLKHGVLSWGISTGIIFVILTSLFQYGFSFREITDNFFTINSLLAIAIFAAAGLIWGQIMWKVITKQVEGMNPKKKK</sequence>
<proteinExistence type="predicted"/>
<keyword evidence="3" id="KW-1185">Reference proteome</keyword>
<keyword evidence="1" id="KW-1133">Transmembrane helix</keyword>